<dbReference type="eggNOG" id="COG3279">
    <property type="taxonomic scope" value="Bacteria"/>
</dbReference>
<comment type="caution">
    <text evidence="2">The sequence shown here is derived from an EMBL/GenBank/DDBJ whole genome shotgun (WGS) entry which is preliminary data.</text>
</comment>
<dbReference type="Pfam" id="PF04397">
    <property type="entry name" value="LytTR"/>
    <property type="match status" value="1"/>
</dbReference>
<reference evidence="2 3" key="1">
    <citation type="submission" date="2013-08" db="EMBL/GenBank/DDBJ databases">
        <authorList>
            <person name="Weinstock G."/>
            <person name="Sodergren E."/>
            <person name="Wylie T."/>
            <person name="Fulton L."/>
            <person name="Fulton R."/>
            <person name="Fronick C."/>
            <person name="O'Laughlin M."/>
            <person name="Godfrey J."/>
            <person name="Miner T."/>
            <person name="Herter B."/>
            <person name="Appelbaum E."/>
            <person name="Cordes M."/>
            <person name="Lek S."/>
            <person name="Wollam A."/>
            <person name="Pepin K.H."/>
            <person name="Palsikar V.B."/>
            <person name="Mitreva M."/>
            <person name="Wilson R.K."/>
        </authorList>
    </citation>
    <scope>NUCLEOTIDE SEQUENCE [LARGE SCALE GENOMIC DNA]</scope>
    <source>
        <strain evidence="2 3">ATCC BAA-474</strain>
    </source>
</reference>
<dbReference type="Proteomes" id="UP000017081">
    <property type="component" value="Unassembled WGS sequence"/>
</dbReference>
<evidence type="ECO:0000313" key="2">
    <source>
        <dbReference type="EMBL" id="ERT67005.1"/>
    </source>
</evidence>
<dbReference type="SMART" id="SM00850">
    <property type="entry name" value="LytTR"/>
    <property type="match status" value="1"/>
</dbReference>
<dbReference type="GO" id="GO:0003677">
    <property type="term" value="F:DNA binding"/>
    <property type="evidence" value="ECO:0007669"/>
    <property type="project" value="InterPro"/>
</dbReference>
<dbReference type="STRING" id="1319815.HMPREF0202_02471"/>
<dbReference type="AlphaFoldDB" id="U7V625"/>
<dbReference type="PROSITE" id="PS50930">
    <property type="entry name" value="HTH_LYTTR"/>
    <property type="match status" value="1"/>
</dbReference>
<sequence>MKKIGVNIDLNLQEILRELLEAEFYSIDSVISYDLESIDVVIIDLKYEINDNKIHFFSRKNIPVMLLCSRDDDFRRIKGYFKRKEIYDCIYRDDYFEIERSLRELFSNKKILKNIKEIVINDTFYRAIVKIDDIIYLDYCRITRKTEITTKNGKIYCVKRGFSEVEDKLRILECFIKLDRGTLINKNLLKEIDYKNERVTFVGDNWLSVSRTKLKILEENLDLFGNRIEL</sequence>
<dbReference type="EMBL" id="AXZF01000123">
    <property type="protein sequence ID" value="ERT67005.1"/>
    <property type="molecule type" value="Genomic_DNA"/>
</dbReference>
<dbReference type="RefSeq" id="WP_023052001.1">
    <property type="nucleotide sequence ID" value="NZ_CP173065.2"/>
</dbReference>
<proteinExistence type="predicted"/>
<gene>
    <name evidence="2" type="ORF">HMPREF0202_02471</name>
</gene>
<feature type="domain" description="HTH LytTR-type" evidence="1">
    <location>
        <begin position="118"/>
        <end position="223"/>
    </location>
</feature>
<dbReference type="HOGENOM" id="CLU_104967_0_0_0"/>
<evidence type="ECO:0000259" key="1">
    <source>
        <dbReference type="PROSITE" id="PS50930"/>
    </source>
</evidence>
<evidence type="ECO:0000313" key="3">
    <source>
        <dbReference type="Proteomes" id="UP000017081"/>
    </source>
</evidence>
<name>U7V625_9FUSO</name>
<protein>
    <recommendedName>
        <fullName evidence="1">HTH LytTR-type domain-containing protein</fullName>
    </recommendedName>
</protein>
<keyword evidence="3" id="KW-1185">Reference proteome</keyword>
<accession>U7V625</accession>
<dbReference type="InterPro" id="IPR007492">
    <property type="entry name" value="LytTR_DNA-bd_dom"/>
</dbReference>
<dbReference type="Gene3D" id="2.40.50.1020">
    <property type="entry name" value="LytTr DNA-binding domain"/>
    <property type="match status" value="1"/>
</dbReference>
<organism evidence="2 3">
    <name type="scientific">Cetobacterium somerae ATCC BAA-474</name>
    <dbReference type="NCBI Taxonomy" id="1319815"/>
    <lineage>
        <taxon>Bacteria</taxon>
        <taxon>Fusobacteriati</taxon>
        <taxon>Fusobacteriota</taxon>
        <taxon>Fusobacteriia</taxon>
        <taxon>Fusobacteriales</taxon>
        <taxon>Fusobacteriaceae</taxon>
        <taxon>Cetobacterium</taxon>
    </lineage>
</organism>